<evidence type="ECO:0000256" key="6">
    <source>
        <dbReference type="ARBA" id="ARBA00022692"/>
    </source>
</evidence>
<evidence type="ECO:0000256" key="1">
    <source>
        <dbReference type="ARBA" id="ARBA00004107"/>
    </source>
</evidence>
<dbReference type="SUPFAM" id="SSF161111">
    <property type="entry name" value="Cation efflux protein transmembrane domain-like"/>
    <property type="match status" value="1"/>
</dbReference>
<comment type="similarity">
    <text evidence="3">Belongs to the cation diffusion facilitator (CDF) transporter (TC 2.A.4) family. SLC30A subfamily.</text>
</comment>
<keyword evidence="5" id="KW-0050">Antiport</keyword>
<keyword evidence="9" id="KW-0862">Zinc</keyword>
<feature type="region of interest" description="Disordered" evidence="20">
    <location>
        <begin position="847"/>
        <end position="906"/>
    </location>
</feature>
<evidence type="ECO:0000256" key="15">
    <source>
        <dbReference type="ARBA" id="ARBA00048349"/>
    </source>
</evidence>
<dbReference type="NCBIfam" id="TIGR01297">
    <property type="entry name" value="CDF"/>
    <property type="match status" value="1"/>
</dbReference>
<dbReference type="OrthoDB" id="9944568at2759"/>
<feature type="transmembrane region" description="Helical" evidence="21">
    <location>
        <begin position="311"/>
        <end position="332"/>
    </location>
</feature>
<feature type="compositionally biased region" description="Low complexity" evidence="20">
    <location>
        <begin position="11"/>
        <end position="33"/>
    </location>
</feature>
<evidence type="ECO:0000313" key="25">
    <source>
        <dbReference type="Proteomes" id="UP000700334"/>
    </source>
</evidence>
<evidence type="ECO:0000256" key="3">
    <source>
        <dbReference type="ARBA" id="ARBA00008873"/>
    </source>
</evidence>
<sequence length="906" mass="99158">GRRAGPSSRSLPGTPAARATPPRPASLRPSRAPQPCARACVSPRRPLPRALARGLTRTRAVSRRAGRGGDCRRLAPTCQTRGTSVERLPRLARGPPRSPAAPGRVSPAGPSEPAGGGEMCGRREAAPQVDTPPPRGARTPPRQPCDPAVPGFGTCGQCRGWGGTRGAAIGNWRAREVGAAGARLHRAVRRRGRSASAMAGSGAWKRLKSLLRKDDAPLFLNDTSAFDFSDEAGDEGLSRFNKLRVVVADDGSETPERPINGAHPARQADDDSLLDQDLPMANSQLSLKVDPCDNCSKQRELLKQRKVKTRLTIAAVLYLLFMIGELVGGYIANSLAIMTDALHMLTDLSAIILTLLALWLSSKSPTKRFTFGFHRLEVLSAMISVLLVYILMGFLLYEAVQRTIHMKYEINGDIMLITAAVGVAVNIIMGFLLNQSGHHHAHSHSVPSGSPTMASGCGHNHGQDSLAVRAAFVHALGDLVQSVGVLIAAYIIRFKPEYKIADPICTYVFSLLVAFTTFRIIWDTIVIILEGVPSHLNVDYIKETLMKIEDVYSVENLNIWSLTSGKPTAIVHIQLIPGSSSKWEEVQSKAKHLLLNTFGMYKCTIQLQSYRHEEEPPSVLTSLICSPLPVQRCLLSDHPQEPSLFDFGFYCFHVMEVTKPLDRAPLFKLLGFSKETQCKKNEMKISLPSVPQEPGKAALMQVEQKKLMEISSESNLQVYFKRAWMYPGENTQPYKEMQLLHEEAGRRSSSLPRPLEPISLTLQPVQSPVLQSHSLSVAATLYHLDSPPQPVSRQSPKGFQSAMPTRSFLYLKSSVAQEPLPPNLPSYNVAQAACKAIYAKVRAAGHSISHGSPTSEPTSCHSGPVTGHQKRSSWQELSREQQDYLPLSPPTTHSSPSSRWIHTHLI</sequence>
<proteinExistence type="inferred from homology"/>
<keyword evidence="10" id="KW-0864">Zinc transport</keyword>
<dbReference type="InterPro" id="IPR058533">
    <property type="entry name" value="Cation_efflux_TM"/>
</dbReference>
<dbReference type="GO" id="GO:0005765">
    <property type="term" value="C:lysosomal membrane"/>
    <property type="evidence" value="ECO:0007669"/>
    <property type="project" value="UniProtKB-SubCell"/>
</dbReference>
<feature type="transmembrane region" description="Helical" evidence="21">
    <location>
        <begin position="412"/>
        <end position="433"/>
    </location>
</feature>
<comment type="subcellular location">
    <subcellularLocation>
        <location evidence="1">Late endosome membrane</location>
        <topology evidence="1">Multi-pass membrane protein</topology>
    </subcellularLocation>
    <subcellularLocation>
        <location evidence="2">Lysosome membrane</location>
        <topology evidence="2">Multi-pass membrane protein</topology>
    </subcellularLocation>
</comment>
<gene>
    <name evidence="24" type="ORF">J0S82_001163</name>
</gene>
<dbReference type="InterPro" id="IPR027469">
    <property type="entry name" value="Cation_efflux_TMD_sf"/>
</dbReference>
<evidence type="ECO:0000256" key="12">
    <source>
        <dbReference type="ARBA" id="ARBA00023065"/>
    </source>
</evidence>
<comment type="function">
    <text evidence="16">Probable proton-coupled zinc ion antiporter mediating zinc import from cytoplasm potentially into the endocytic compartment. Controls zinc deposition in milk.</text>
</comment>
<dbReference type="InterPro" id="IPR027470">
    <property type="entry name" value="Cation_efflux_CTD"/>
</dbReference>
<evidence type="ECO:0000256" key="5">
    <source>
        <dbReference type="ARBA" id="ARBA00022449"/>
    </source>
</evidence>
<dbReference type="Pfam" id="PF16916">
    <property type="entry name" value="ZT_dimer"/>
    <property type="match status" value="1"/>
</dbReference>
<feature type="transmembrane region" description="Helical" evidence="21">
    <location>
        <begin position="504"/>
        <end position="522"/>
    </location>
</feature>
<evidence type="ECO:0000256" key="21">
    <source>
        <dbReference type="SAM" id="Phobius"/>
    </source>
</evidence>
<feature type="transmembrane region" description="Helical" evidence="21">
    <location>
        <begin position="344"/>
        <end position="361"/>
    </location>
</feature>
<accession>A0A8J6DE78</accession>
<evidence type="ECO:0000256" key="8">
    <source>
        <dbReference type="ARBA" id="ARBA00022753"/>
    </source>
</evidence>
<dbReference type="GO" id="GO:0005886">
    <property type="term" value="C:plasma membrane"/>
    <property type="evidence" value="ECO:0007669"/>
    <property type="project" value="TreeGrafter"/>
</dbReference>
<feature type="compositionally biased region" description="Low complexity" evidence="20">
    <location>
        <begin position="91"/>
        <end position="113"/>
    </location>
</feature>
<dbReference type="GO" id="GO:0015297">
    <property type="term" value="F:antiporter activity"/>
    <property type="evidence" value="ECO:0007669"/>
    <property type="project" value="UniProtKB-KW"/>
</dbReference>
<protein>
    <recommendedName>
        <fullName evidence="17">Probable proton-coupled zinc antiporter SLC30A4</fullName>
    </recommendedName>
    <alternativeName>
        <fullName evidence="19">Solute carrier family 30 member 4</fullName>
    </alternativeName>
    <alternativeName>
        <fullName evidence="18">Zinc transporter 4</fullName>
    </alternativeName>
</protein>
<feature type="domain" description="Cation efflux protein transmembrane" evidence="22">
    <location>
        <begin position="311"/>
        <end position="529"/>
    </location>
</feature>
<evidence type="ECO:0000256" key="20">
    <source>
        <dbReference type="SAM" id="MobiDB-lite"/>
    </source>
</evidence>
<evidence type="ECO:0000256" key="11">
    <source>
        <dbReference type="ARBA" id="ARBA00022989"/>
    </source>
</evidence>
<evidence type="ECO:0000256" key="13">
    <source>
        <dbReference type="ARBA" id="ARBA00023136"/>
    </source>
</evidence>
<name>A0A8J6DE78_GALPY</name>
<dbReference type="GO" id="GO:0046872">
    <property type="term" value="F:metal ion binding"/>
    <property type="evidence" value="ECO:0007669"/>
    <property type="project" value="UniProtKB-KW"/>
</dbReference>
<feature type="compositionally biased region" description="Polar residues" evidence="20">
    <location>
        <begin position="849"/>
        <end position="861"/>
    </location>
</feature>
<evidence type="ECO:0000256" key="19">
    <source>
        <dbReference type="ARBA" id="ARBA00077288"/>
    </source>
</evidence>
<feature type="transmembrane region" description="Helical" evidence="21">
    <location>
        <begin position="471"/>
        <end position="492"/>
    </location>
</feature>
<evidence type="ECO:0000256" key="4">
    <source>
        <dbReference type="ARBA" id="ARBA00022448"/>
    </source>
</evidence>
<keyword evidence="13 21" id="KW-0472">Membrane</keyword>
<organism evidence="24 25">
    <name type="scientific">Galemys pyrenaicus</name>
    <name type="common">Iberian desman</name>
    <name type="synonym">Pyrenean desman</name>
    <dbReference type="NCBI Taxonomy" id="202257"/>
    <lineage>
        <taxon>Eukaryota</taxon>
        <taxon>Metazoa</taxon>
        <taxon>Chordata</taxon>
        <taxon>Craniata</taxon>
        <taxon>Vertebrata</taxon>
        <taxon>Euteleostomi</taxon>
        <taxon>Mammalia</taxon>
        <taxon>Eutheria</taxon>
        <taxon>Laurasiatheria</taxon>
        <taxon>Eulipotyphla</taxon>
        <taxon>Talpidae</taxon>
        <taxon>Galemys</taxon>
    </lineage>
</organism>
<keyword evidence="25" id="KW-1185">Reference proteome</keyword>
<dbReference type="GO" id="GO:0031902">
    <property type="term" value="C:late endosome membrane"/>
    <property type="evidence" value="ECO:0007669"/>
    <property type="project" value="UniProtKB-SubCell"/>
</dbReference>
<dbReference type="GO" id="GO:0010043">
    <property type="term" value="P:response to zinc ion"/>
    <property type="evidence" value="ECO:0007669"/>
    <property type="project" value="TreeGrafter"/>
</dbReference>
<keyword evidence="12" id="KW-0406">Ion transport</keyword>
<evidence type="ECO:0000256" key="9">
    <source>
        <dbReference type="ARBA" id="ARBA00022833"/>
    </source>
</evidence>
<evidence type="ECO:0000259" key="22">
    <source>
        <dbReference type="Pfam" id="PF01545"/>
    </source>
</evidence>
<keyword evidence="14" id="KW-0458">Lysosome</keyword>
<comment type="catalytic activity">
    <reaction evidence="15">
        <text>Zn(2+)(in) + 2 H(+)(out) = Zn(2+)(out) + 2 H(+)(in)</text>
        <dbReference type="Rhea" id="RHEA:72627"/>
        <dbReference type="ChEBI" id="CHEBI:15378"/>
        <dbReference type="ChEBI" id="CHEBI:29105"/>
    </reaction>
</comment>
<dbReference type="EMBL" id="JAGFMF010012266">
    <property type="protein sequence ID" value="KAG8505359.1"/>
    <property type="molecule type" value="Genomic_DNA"/>
</dbReference>
<comment type="caution">
    <text evidence="24">The sequence shown here is derived from an EMBL/GenBank/DDBJ whole genome shotgun (WGS) entry which is preliminary data.</text>
</comment>
<evidence type="ECO:0000313" key="24">
    <source>
        <dbReference type="EMBL" id="KAG8505359.1"/>
    </source>
</evidence>
<evidence type="ECO:0000259" key="23">
    <source>
        <dbReference type="Pfam" id="PF16916"/>
    </source>
</evidence>
<feature type="transmembrane region" description="Helical" evidence="21">
    <location>
        <begin position="381"/>
        <end position="400"/>
    </location>
</feature>
<evidence type="ECO:0000256" key="14">
    <source>
        <dbReference type="ARBA" id="ARBA00023228"/>
    </source>
</evidence>
<evidence type="ECO:0000256" key="7">
    <source>
        <dbReference type="ARBA" id="ARBA00022723"/>
    </source>
</evidence>
<feature type="non-terminal residue" evidence="24">
    <location>
        <position position="1"/>
    </location>
</feature>
<dbReference type="Gene3D" id="1.20.1510.10">
    <property type="entry name" value="Cation efflux protein transmembrane domain"/>
    <property type="match status" value="1"/>
</dbReference>
<evidence type="ECO:0000256" key="17">
    <source>
        <dbReference type="ARBA" id="ARBA00070016"/>
    </source>
</evidence>
<feature type="domain" description="Cation efflux protein cytoplasmic" evidence="23">
    <location>
        <begin position="533"/>
        <end position="608"/>
    </location>
</feature>
<evidence type="ECO:0000256" key="16">
    <source>
        <dbReference type="ARBA" id="ARBA00059459"/>
    </source>
</evidence>
<dbReference type="FunFam" id="1.20.1510.10:FF:000017">
    <property type="entry name" value="zinc transporter 4 isoform X1"/>
    <property type="match status" value="1"/>
</dbReference>
<dbReference type="Proteomes" id="UP000700334">
    <property type="component" value="Unassembled WGS sequence"/>
</dbReference>
<feature type="compositionally biased region" description="Low complexity" evidence="20">
    <location>
        <begin position="48"/>
        <end position="59"/>
    </location>
</feature>
<dbReference type="AlphaFoldDB" id="A0A8J6DE78"/>
<keyword evidence="7" id="KW-0479">Metal-binding</keyword>
<dbReference type="PANTHER" id="PTHR11562">
    <property type="entry name" value="CATION EFFLUX PROTEIN/ ZINC TRANSPORTER"/>
    <property type="match status" value="1"/>
</dbReference>
<feature type="non-terminal residue" evidence="24">
    <location>
        <position position="906"/>
    </location>
</feature>
<dbReference type="InterPro" id="IPR050681">
    <property type="entry name" value="CDF/SLC30A"/>
</dbReference>
<dbReference type="Pfam" id="PF01545">
    <property type="entry name" value="Cation_efflux"/>
    <property type="match status" value="1"/>
</dbReference>
<evidence type="ECO:0000256" key="18">
    <source>
        <dbReference type="ARBA" id="ARBA00076849"/>
    </source>
</evidence>
<keyword evidence="8" id="KW-0967">Endosome</keyword>
<feature type="region of interest" description="Disordered" evidence="20">
    <location>
        <begin position="1"/>
        <end position="144"/>
    </location>
</feature>
<dbReference type="InterPro" id="IPR002524">
    <property type="entry name" value="Cation_efflux"/>
</dbReference>
<dbReference type="PANTHER" id="PTHR11562:SF27">
    <property type="entry name" value="PROTON-COUPLED ZINC ANTIPORTER SLC30A4-RELATED"/>
    <property type="match status" value="1"/>
</dbReference>
<evidence type="ECO:0000256" key="2">
    <source>
        <dbReference type="ARBA" id="ARBA00004155"/>
    </source>
</evidence>
<keyword evidence="4" id="KW-0813">Transport</keyword>
<keyword evidence="11 21" id="KW-1133">Transmembrane helix</keyword>
<evidence type="ECO:0000256" key="10">
    <source>
        <dbReference type="ARBA" id="ARBA00022906"/>
    </source>
</evidence>
<keyword evidence="6 21" id="KW-0812">Transmembrane</keyword>
<reference evidence="24" key="1">
    <citation type="journal article" date="2021" name="Evol. Appl.">
        <title>The genome of the Pyrenean desman and the effects of bottlenecks and inbreeding on the genomic landscape of an endangered species.</title>
        <authorList>
            <person name="Escoda L."/>
            <person name="Castresana J."/>
        </authorList>
    </citation>
    <scope>NUCLEOTIDE SEQUENCE</scope>
    <source>
        <strain evidence="24">IBE-C5619</strain>
    </source>
</reference>
<dbReference type="GO" id="GO:0005385">
    <property type="term" value="F:zinc ion transmembrane transporter activity"/>
    <property type="evidence" value="ECO:0007669"/>
    <property type="project" value="UniProtKB-ARBA"/>
</dbReference>